<dbReference type="InterPro" id="IPR052509">
    <property type="entry name" value="Metal_resp_DNA-bind_regulator"/>
</dbReference>
<dbReference type="STRING" id="154621.RV11_GL002240"/>
<dbReference type="InterPro" id="IPR036388">
    <property type="entry name" value="WH-like_DNA-bd_sf"/>
</dbReference>
<proteinExistence type="predicted"/>
<evidence type="ECO:0000259" key="1">
    <source>
        <dbReference type="Pfam" id="PF03551"/>
    </source>
</evidence>
<protein>
    <recommendedName>
        <fullName evidence="1">Transcription regulator PadR N-terminal domain-containing protein</fullName>
    </recommendedName>
</protein>
<feature type="domain" description="Transcription regulator PadR N-terminal" evidence="1">
    <location>
        <begin position="18"/>
        <end position="87"/>
    </location>
</feature>
<dbReference type="PANTHER" id="PTHR33169:SF14">
    <property type="entry name" value="TRANSCRIPTIONAL REGULATOR RV3488"/>
    <property type="match status" value="1"/>
</dbReference>
<dbReference type="Proteomes" id="UP000013785">
    <property type="component" value="Unassembled WGS sequence"/>
</dbReference>
<dbReference type="Pfam" id="PF03551">
    <property type="entry name" value="PadR"/>
    <property type="match status" value="1"/>
</dbReference>
<sequence length="115" mass="13210">MPSKIDSQMLKGVLTGSILSLLSKEELYGYKLSERLSEYGFTNISNGTIYPLLLTLEKKKLIIGNMRPSENGPMRKYYSITAEGLEEKQKFITQWKTLSTSVNQLIERNERNEDE</sequence>
<dbReference type="InterPro" id="IPR005149">
    <property type="entry name" value="Tscrpt_reg_PadR_N"/>
</dbReference>
<dbReference type="PATRIC" id="fig|1158610.3.peg.1785"/>
<dbReference type="Gene3D" id="1.10.10.10">
    <property type="entry name" value="Winged helix-like DNA-binding domain superfamily/Winged helix DNA-binding domain"/>
    <property type="match status" value="1"/>
</dbReference>
<dbReference type="eggNOG" id="COG1695">
    <property type="taxonomic scope" value="Bacteria"/>
</dbReference>
<organism evidence="2 3">
    <name type="scientific">Enterococcus phoeniculicola ATCC BAA-412</name>
    <dbReference type="NCBI Taxonomy" id="1158610"/>
    <lineage>
        <taxon>Bacteria</taxon>
        <taxon>Bacillati</taxon>
        <taxon>Bacillota</taxon>
        <taxon>Bacilli</taxon>
        <taxon>Lactobacillales</taxon>
        <taxon>Enterococcaceae</taxon>
        <taxon>Enterococcus</taxon>
    </lineage>
</organism>
<dbReference type="AlphaFoldDB" id="R3W7L6"/>
<keyword evidence="3" id="KW-1185">Reference proteome</keyword>
<dbReference type="EMBL" id="AJAT01000015">
    <property type="protein sequence ID" value="EOL43811.1"/>
    <property type="molecule type" value="Genomic_DNA"/>
</dbReference>
<dbReference type="PANTHER" id="PTHR33169">
    <property type="entry name" value="PADR-FAMILY TRANSCRIPTIONAL REGULATOR"/>
    <property type="match status" value="1"/>
</dbReference>
<comment type="caution">
    <text evidence="2">The sequence shown here is derived from an EMBL/GenBank/DDBJ whole genome shotgun (WGS) entry which is preliminary data.</text>
</comment>
<dbReference type="SUPFAM" id="SSF46785">
    <property type="entry name" value="Winged helix' DNA-binding domain"/>
    <property type="match status" value="1"/>
</dbReference>
<dbReference type="OrthoDB" id="9791785at2"/>
<gene>
    <name evidence="2" type="ORF">UC3_01792</name>
</gene>
<reference evidence="2 3" key="1">
    <citation type="submission" date="2013-02" db="EMBL/GenBank/DDBJ databases">
        <title>The Genome Sequence of Enterococcus phoeniculicola BAA-412.</title>
        <authorList>
            <consortium name="The Broad Institute Genome Sequencing Platform"/>
            <consortium name="The Broad Institute Genome Sequencing Center for Infectious Disease"/>
            <person name="Earl A.M."/>
            <person name="Gilmore M.S."/>
            <person name="Lebreton F."/>
            <person name="Walker B."/>
            <person name="Young S.K."/>
            <person name="Zeng Q."/>
            <person name="Gargeya S."/>
            <person name="Fitzgerald M."/>
            <person name="Haas B."/>
            <person name="Abouelleil A."/>
            <person name="Alvarado L."/>
            <person name="Arachchi H.M."/>
            <person name="Berlin A.M."/>
            <person name="Chapman S.B."/>
            <person name="Dewar J."/>
            <person name="Goldberg J."/>
            <person name="Griggs A."/>
            <person name="Gujja S."/>
            <person name="Hansen M."/>
            <person name="Howarth C."/>
            <person name="Imamovic A."/>
            <person name="Larimer J."/>
            <person name="McCowan C."/>
            <person name="Murphy C."/>
            <person name="Neiman D."/>
            <person name="Pearson M."/>
            <person name="Priest M."/>
            <person name="Roberts A."/>
            <person name="Saif S."/>
            <person name="Shea T."/>
            <person name="Sisk P."/>
            <person name="Sykes S."/>
            <person name="Wortman J."/>
            <person name="Nusbaum C."/>
            <person name="Birren B."/>
        </authorList>
    </citation>
    <scope>NUCLEOTIDE SEQUENCE [LARGE SCALE GENOMIC DNA]</scope>
    <source>
        <strain evidence="2 3">ATCC BAA-412</strain>
    </source>
</reference>
<dbReference type="HOGENOM" id="CLU_063440_3_1_9"/>
<accession>R3W7L6</accession>
<evidence type="ECO:0000313" key="3">
    <source>
        <dbReference type="Proteomes" id="UP000013785"/>
    </source>
</evidence>
<dbReference type="InterPro" id="IPR036390">
    <property type="entry name" value="WH_DNA-bd_sf"/>
</dbReference>
<dbReference type="RefSeq" id="WP_010768455.1">
    <property type="nucleotide sequence ID" value="NZ_ASWE01000002.1"/>
</dbReference>
<name>R3W7L6_9ENTE</name>
<evidence type="ECO:0000313" key="2">
    <source>
        <dbReference type="EMBL" id="EOL43811.1"/>
    </source>
</evidence>